<evidence type="ECO:0000313" key="6">
    <source>
        <dbReference type="Proteomes" id="UP000194946"/>
    </source>
</evidence>
<sequence length="306" mass="32602">MFAHHQKLIEKAKDKEAPKCAICYPCEHTAIESGVEAHKLGLLTPIFVGPADEIKAIAAQNNISLDGFEIVDAKSESQAAATSVQLIRDGKAQLLMKGSLHTDILLKAVVNKDAGLRTGRRITHAFLMDGPNWETPYIITDAAINIFPDLITKQHIIQNAIDLHHALGYGVPRVAILSAVEMINPNIPSTLDAAALCKMADRGQITNGILDGPLALDNAVSLEAAKMKKLDTPVTGKAQILMVPNLEAGNIVFKSLCFIGDEAGRADSAGLVLGAKAPVILTSRASSLDSRLVACAMAKLSYYHTA</sequence>
<accession>A0A251ZTB3</accession>
<dbReference type="AlphaFoldDB" id="A0A251ZTB3"/>
<dbReference type="PANTHER" id="PTHR43356">
    <property type="entry name" value="PHOSPHATE ACETYLTRANSFERASE"/>
    <property type="match status" value="1"/>
</dbReference>
<keyword evidence="6" id="KW-1185">Reference proteome</keyword>
<comment type="similarity">
    <text evidence="1">Belongs to the phosphate acetyltransferase and butyryltransferase family.</text>
</comment>
<evidence type="ECO:0000313" key="5">
    <source>
        <dbReference type="EMBL" id="OUI77895.1"/>
    </source>
</evidence>
<dbReference type="Pfam" id="PF01515">
    <property type="entry name" value="PTA_PTB"/>
    <property type="match status" value="1"/>
</dbReference>
<organism evidence="5 6">
    <name type="scientific">Commensalibacter intestini</name>
    <dbReference type="NCBI Taxonomy" id="479936"/>
    <lineage>
        <taxon>Bacteria</taxon>
        <taxon>Pseudomonadati</taxon>
        <taxon>Pseudomonadota</taxon>
        <taxon>Alphaproteobacteria</taxon>
        <taxon>Acetobacterales</taxon>
        <taxon>Acetobacteraceae</taxon>
    </lineage>
</organism>
<name>A0A251ZTB3_9PROT</name>
<reference evidence="6" key="1">
    <citation type="submission" date="2014-06" db="EMBL/GenBank/DDBJ databases">
        <authorList>
            <person name="Winans N.J."/>
            <person name="Newell P.D."/>
            <person name="Douglas A.E."/>
        </authorList>
    </citation>
    <scope>NUCLEOTIDE SEQUENCE [LARGE SCALE GENOMIC DNA]</scope>
    <source>
        <strain evidence="6">DmL_052</strain>
    </source>
</reference>
<proteinExistence type="inferred from homology"/>
<dbReference type="InterPro" id="IPR002505">
    <property type="entry name" value="PTA_PTB"/>
</dbReference>
<evidence type="ECO:0000256" key="1">
    <source>
        <dbReference type="ARBA" id="ARBA00005656"/>
    </source>
</evidence>
<evidence type="ECO:0000256" key="3">
    <source>
        <dbReference type="ARBA" id="ARBA00023315"/>
    </source>
</evidence>
<dbReference type="RefSeq" id="WP_008854290.1">
    <property type="nucleotide sequence ID" value="NZ_JOPB01000011.1"/>
</dbReference>
<comment type="caution">
    <text evidence="5">The sequence shown here is derived from an EMBL/GenBank/DDBJ whole genome shotgun (WGS) entry which is preliminary data.</text>
</comment>
<keyword evidence="2 5" id="KW-0808">Transferase</keyword>
<dbReference type="NCBIfam" id="NF008852">
    <property type="entry name" value="PRK11890.1"/>
    <property type="match status" value="1"/>
</dbReference>
<dbReference type="NCBIfam" id="NF006045">
    <property type="entry name" value="PRK08190.1"/>
    <property type="match status" value="1"/>
</dbReference>
<dbReference type="Gene3D" id="3.40.718.10">
    <property type="entry name" value="Isopropylmalate Dehydrogenase"/>
    <property type="match status" value="1"/>
</dbReference>
<dbReference type="EMBL" id="JOPB01000011">
    <property type="protein sequence ID" value="OUI77895.1"/>
    <property type="molecule type" value="Genomic_DNA"/>
</dbReference>
<dbReference type="InterPro" id="IPR050500">
    <property type="entry name" value="Phos_Acetyltrans/Butyryltrans"/>
</dbReference>
<evidence type="ECO:0000259" key="4">
    <source>
        <dbReference type="Pfam" id="PF01515"/>
    </source>
</evidence>
<feature type="domain" description="Phosphate acetyl/butaryl transferase" evidence="4">
    <location>
        <begin position="81"/>
        <end position="297"/>
    </location>
</feature>
<dbReference type="PIRSF" id="PIRSF000428">
    <property type="entry name" value="P_Ac_trans"/>
    <property type="match status" value="1"/>
</dbReference>
<dbReference type="PANTHER" id="PTHR43356:SF2">
    <property type="entry name" value="PHOSPHATE ACETYLTRANSFERASE"/>
    <property type="match status" value="1"/>
</dbReference>
<evidence type="ECO:0000256" key="2">
    <source>
        <dbReference type="ARBA" id="ARBA00022679"/>
    </source>
</evidence>
<dbReference type="InterPro" id="IPR012147">
    <property type="entry name" value="P_Ac_Bu_trans"/>
</dbReference>
<protein>
    <submittedName>
        <fullName evidence="5">Phosphate acetyltransferase</fullName>
        <ecNumber evidence="5">2.3.1.8</ecNumber>
    </submittedName>
</protein>
<keyword evidence="3 5" id="KW-0012">Acyltransferase</keyword>
<dbReference type="GO" id="GO:0008959">
    <property type="term" value="F:phosphate acetyltransferase activity"/>
    <property type="evidence" value="ECO:0007669"/>
    <property type="project" value="UniProtKB-EC"/>
</dbReference>
<dbReference type="Proteomes" id="UP000194946">
    <property type="component" value="Unassembled WGS sequence"/>
</dbReference>
<gene>
    <name evidence="5" type="ORF">HK18_00630</name>
</gene>
<dbReference type="SUPFAM" id="SSF53659">
    <property type="entry name" value="Isocitrate/Isopropylmalate dehydrogenase-like"/>
    <property type="match status" value="1"/>
</dbReference>
<dbReference type="EC" id="2.3.1.8" evidence="5"/>